<dbReference type="EMBL" id="AACS02000001">
    <property type="protein sequence ID" value="EAU92151.2"/>
    <property type="molecule type" value="Genomic_DNA"/>
</dbReference>
<keyword evidence="10" id="KW-1185">Reference proteome</keyword>
<proteinExistence type="predicted"/>
<dbReference type="VEuPathDB" id="FungiDB:CC1G_08774"/>
<feature type="transmembrane region" description="Helical" evidence="8">
    <location>
        <begin position="52"/>
        <end position="72"/>
    </location>
</feature>
<dbReference type="OMA" id="AKINCLN"/>
<dbReference type="Pfam" id="PF25539">
    <property type="entry name" value="Bestrophin_2"/>
    <property type="match status" value="2"/>
</dbReference>
<dbReference type="OrthoDB" id="1368at2759"/>
<evidence type="ECO:0000256" key="8">
    <source>
        <dbReference type="SAM" id="Phobius"/>
    </source>
</evidence>
<dbReference type="HOGENOM" id="CLU_029790_6_1_1"/>
<organism evidence="9 10">
    <name type="scientific">Coprinopsis cinerea (strain Okayama-7 / 130 / ATCC MYA-4618 / FGSC 9003)</name>
    <name type="common">Inky cap fungus</name>
    <name type="synonym">Hormographiella aspergillata</name>
    <dbReference type="NCBI Taxonomy" id="240176"/>
    <lineage>
        <taxon>Eukaryota</taxon>
        <taxon>Fungi</taxon>
        <taxon>Dikarya</taxon>
        <taxon>Basidiomycota</taxon>
        <taxon>Agaricomycotina</taxon>
        <taxon>Agaricomycetes</taxon>
        <taxon>Agaricomycetidae</taxon>
        <taxon>Agaricales</taxon>
        <taxon>Agaricineae</taxon>
        <taxon>Psathyrellaceae</taxon>
        <taxon>Coprinopsis</taxon>
    </lineage>
</organism>
<dbReference type="PANTHER" id="PTHR33281:SF19">
    <property type="entry name" value="VOLTAGE-DEPENDENT ANION CHANNEL-FORMING PROTEIN YNEE"/>
    <property type="match status" value="1"/>
</dbReference>
<evidence type="ECO:0000256" key="7">
    <source>
        <dbReference type="ARBA" id="ARBA00023136"/>
    </source>
</evidence>
<dbReference type="RefSeq" id="XP_001829619.2">
    <property type="nucleotide sequence ID" value="XM_001829567.2"/>
</dbReference>
<dbReference type="GO" id="GO:0005886">
    <property type="term" value="C:plasma membrane"/>
    <property type="evidence" value="ECO:0007669"/>
    <property type="project" value="UniProtKB-SubCell"/>
</dbReference>
<dbReference type="GO" id="GO:0005254">
    <property type="term" value="F:chloride channel activity"/>
    <property type="evidence" value="ECO:0007669"/>
    <property type="project" value="InterPro"/>
</dbReference>
<evidence type="ECO:0000313" key="10">
    <source>
        <dbReference type="Proteomes" id="UP000001861"/>
    </source>
</evidence>
<dbReference type="InterPro" id="IPR044669">
    <property type="entry name" value="YneE/VCCN1/2-like"/>
</dbReference>
<evidence type="ECO:0000256" key="4">
    <source>
        <dbReference type="ARBA" id="ARBA00022692"/>
    </source>
</evidence>
<keyword evidence="5 8" id="KW-1133">Transmembrane helix</keyword>
<keyword evidence="4 8" id="KW-0812">Transmembrane</keyword>
<comment type="caution">
    <text evidence="9">The sequence shown here is derived from an EMBL/GenBank/DDBJ whole genome shotgun (WGS) entry which is preliminary data.</text>
</comment>
<dbReference type="PANTHER" id="PTHR33281">
    <property type="entry name" value="UPF0187 PROTEIN YNEE"/>
    <property type="match status" value="1"/>
</dbReference>
<dbReference type="KEGG" id="cci:CC1G_08774"/>
<dbReference type="AlphaFoldDB" id="A8N424"/>
<name>A8N424_COPC7</name>
<keyword evidence="2" id="KW-0813">Transport</keyword>
<evidence type="ECO:0000256" key="2">
    <source>
        <dbReference type="ARBA" id="ARBA00022448"/>
    </source>
</evidence>
<protein>
    <submittedName>
        <fullName evidence="9">Uncharacterized protein</fullName>
    </submittedName>
</protein>
<keyword evidence="7 8" id="KW-0472">Membrane</keyword>
<dbReference type="Proteomes" id="UP000001861">
    <property type="component" value="Unassembled WGS sequence"/>
</dbReference>
<accession>A8N424</accession>
<keyword evidence="6" id="KW-0406">Ion transport</keyword>
<sequence length="477" mass="54151">MTLIANNRFFRRKWDLDLFNSTILSDVWPDILFFTAFSTAVTLVHQLTPHKLGIDTQLLVVAGVVLGLVISFRTSSAYERYRDGAKMWSNIRTGSRILAQLIWIHVPDEREADEDGHAPSPMEVIMEKRTMINLIHAFAVSVKHLLRGEPGVFYEDLYPSVAHLPRYAADKPHPNDILPLWHIHGGRKMTPAAAKRKDTLMAQVSTDIPELKPARMPPDTTIYDYFGILRLGRFIGRRLARKTGLKPDPPPKRPKKRIAYSEVVESTVPLELHLILSNYTAFLMQKGLLNPSVANAMTNALAQLHDALAHLDRICNNPIPFAYQAHLRICLWLWLLILPFQLINALGYVTIPATAFVAFLLTGFLEIGQEIENPFNYGLNDLNLDWYCDTIRRNLHEITAIPNQDPQDYIFNDRNQPFAPLDRRTAAELISTPDGEYKSTHLPSTGAPTFDGLDGVRQLLLRNWKEVDCLTRKVPSI</sequence>
<dbReference type="InParanoid" id="A8N424"/>
<comment type="subcellular location">
    <subcellularLocation>
        <location evidence="1">Cell membrane</location>
        <topology evidence="1">Multi-pass membrane protein</topology>
    </subcellularLocation>
</comment>
<gene>
    <name evidence="9" type="ORF">CC1G_08774</name>
</gene>
<feature type="transmembrane region" description="Helical" evidence="8">
    <location>
        <begin position="27"/>
        <end position="45"/>
    </location>
</feature>
<dbReference type="GeneID" id="6006051"/>
<keyword evidence="3" id="KW-1003">Cell membrane</keyword>
<reference evidence="9 10" key="1">
    <citation type="journal article" date="2010" name="Proc. Natl. Acad. Sci. U.S.A.">
        <title>Insights into evolution of multicellular fungi from the assembled chromosomes of the mushroom Coprinopsis cinerea (Coprinus cinereus).</title>
        <authorList>
            <person name="Stajich J.E."/>
            <person name="Wilke S.K."/>
            <person name="Ahren D."/>
            <person name="Au C.H."/>
            <person name="Birren B.W."/>
            <person name="Borodovsky M."/>
            <person name="Burns C."/>
            <person name="Canback B."/>
            <person name="Casselton L.A."/>
            <person name="Cheng C.K."/>
            <person name="Deng J."/>
            <person name="Dietrich F.S."/>
            <person name="Fargo D.C."/>
            <person name="Farman M.L."/>
            <person name="Gathman A.C."/>
            <person name="Goldberg J."/>
            <person name="Guigo R."/>
            <person name="Hoegger P.J."/>
            <person name="Hooker J.B."/>
            <person name="Huggins A."/>
            <person name="James T.Y."/>
            <person name="Kamada T."/>
            <person name="Kilaru S."/>
            <person name="Kodira C."/>
            <person name="Kues U."/>
            <person name="Kupfer D."/>
            <person name="Kwan H.S."/>
            <person name="Lomsadze A."/>
            <person name="Li W."/>
            <person name="Lilly W.W."/>
            <person name="Ma L.J."/>
            <person name="Mackey A.J."/>
            <person name="Manning G."/>
            <person name="Martin F."/>
            <person name="Muraguchi H."/>
            <person name="Natvig D.O."/>
            <person name="Palmerini H."/>
            <person name="Ramesh M.A."/>
            <person name="Rehmeyer C.J."/>
            <person name="Roe B.A."/>
            <person name="Shenoy N."/>
            <person name="Stanke M."/>
            <person name="Ter-Hovhannisyan V."/>
            <person name="Tunlid A."/>
            <person name="Velagapudi R."/>
            <person name="Vision T.J."/>
            <person name="Zeng Q."/>
            <person name="Zolan M.E."/>
            <person name="Pukkila P.J."/>
        </authorList>
    </citation>
    <scope>NUCLEOTIDE SEQUENCE [LARGE SCALE GENOMIC DNA]</scope>
    <source>
        <strain evidence="10">Okayama-7 / 130 / ATCC MYA-4618 / FGSC 9003</strain>
    </source>
</reference>
<evidence type="ECO:0000256" key="3">
    <source>
        <dbReference type="ARBA" id="ARBA00022475"/>
    </source>
</evidence>
<evidence type="ECO:0000313" key="9">
    <source>
        <dbReference type="EMBL" id="EAU92151.2"/>
    </source>
</evidence>
<evidence type="ECO:0000256" key="5">
    <source>
        <dbReference type="ARBA" id="ARBA00022989"/>
    </source>
</evidence>
<evidence type="ECO:0000256" key="1">
    <source>
        <dbReference type="ARBA" id="ARBA00004651"/>
    </source>
</evidence>
<dbReference type="eggNOG" id="ENOG502RZS9">
    <property type="taxonomic scope" value="Eukaryota"/>
</dbReference>
<evidence type="ECO:0000256" key="6">
    <source>
        <dbReference type="ARBA" id="ARBA00023065"/>
    </source>
</evidence>